<name>A0A2I2FYG4_9EURO</name>
<feature type="repeat" description="ANK" evidence="5">
    <location>
        <begin position="41"/>
        <end position="73"/>
    </location>
</feature>
<dbReference type="PANTHER" id="PTHR47685">
    <property type="entry name" value="MAGNESIUM TRANSPORT PROTEIN CORA"/>
    <property type="match status" value="1"/>
</dbReference>
<dbReference type="EMBL" id="MSFO01000007">
    <property type="protein sequence ID" value="PLB45673.1"/>
    <property type="molecule type" value="Genomic_DNA"/>
</dbReference>
<dbReference type="InterPro" id="IPR002523">
    <property type="entry name" value="MgTranspt_CorA/ZnTranspt_ZntB"/>
</dbReference>
<dbReference type="SUPFAM" id="SSF144083">
    <property type="entry name" value="Magnesium transport protein CorA, transmembrane region"/>
    <property type="match status" value="1"/>
</dbReference>
<dbReference type="GO" id="GO:0016020">
    <property type="term" value="C:membrane"/>
    <property type="evidence" value="ECO:0007669"/>
    <property type="project" value="UniProtKB-SubCell"/>
</dbReference>
<keyword evidence="8" id="KW-1185">Reference proteome</keyword>
<dbReference type="SUPFAM" id="SSF48403">
    <property type="entry name" value="Ankyrin repeat"/>
    <property type="match status" value="1"/>
</dbReference>
<evidence type="ECO:0000313" key="7">
    <source>
        <dbReference type="EMBL" id="PLB45673.1"/>
    </source>
</evidence>
<dbReference type="Gene3D" id="1.20.58.340">
    <property type="entry name" value="Magnesium transport protein CorA, transmembrane region"/>
    <property type="match status" value="1"/>
</dbReference>
<evidence type="ECO:0000256" key="4">
    <source>
        <dbReference type="ARBA" id="ARBA00023136"/>
    </source>
</evidence>
<evidence type="ECO:0000256" key="1">
    <source>
        <dbReference type="ARBA" id="ARBA00004141"/>
    </source>
</evidence>
<keyword evidence="3 6" id="KW-1133">Transmembrane helix</keyword>
<dbReference type="PROSITE" id="PS50088">
    <property type="entry name" value="ANK_REPEAT"/>
    <property type="match status" value="1"/>
</dbReference>
<protein>
    <submittedName>
        <fullName evidence="7">Uncharacterized protein</fullName>
    </submittedName>
</protein>
<sequence>MISTEDDQQTPLHKASHEQCPKVVEQLLKLEDPMVNEIDQNGYTALHYASRNGDEETVRLLLKKGADCKLKVSETGQSALALSVSTFSRMSDEKGLWPRNGTLKEGGDEYKALRSSEEAVMLIANESAIAEKQLVMRQFNQEEEFDMLAKMMEMADTEKEESKLIWYASKHEHHDKLHKVLSRQGLPSSSHNQEYSVLQVAAYHGKHAVVWWLLKTTPDSQKARNDRRKAIALAWERKRDLPVNQNENGFGSLHTEKEQKHVLISKKIETKGQNPGVKDLPNRSKERENHKLLGVSQGQQKYTDFPLTIAMLKDPPPVEGKEDSYDLRSMPLSNTSGPVIDKFDATIVDFYQRDGRVDFLRRSYSVRDVVYKAASSDKADTNNGGPEQIMEQARKILAEISPDTAKESNYLRDNLQMRWIHLPANNMKWMEDLTQRVYYDKIEKSSSSPQNSNYSSLRRFLKRSWHEVTSSSKPSNFMKPSCSRQKIAGLGSIQRTAEAENPTSEDQKAKNTGQIFRRRGGFEATALYIPYLTFGKCYSLKDEQKRKLSGEELGHQHTYKELIDACKGDVVHGTRSLYQFYYYALEDLSERDQNQVVTRALVGGHKGKEMTNRPWWPIITVGQLWLWVIDEETIITCATHRNDGFDDPVVGPIINQFYGNQAHPPSSVDGLCKFILQFIINFIHTATWRNSSFEETPFGWSGNHTFDSRTAKDIFAETIQMKEVIMLQALVAQQESVWTTLLKNSSFDEENSFAYIMQDLKVLGDRADTVQRFINELLSLEQNEVSIAEANESARQGKESARQGKTIMVFTVVTIVFTPMSFLSSLFALNVSTFQHDSEGNLVYQPGWIYPIIFCVSMAITIPLLMVAVYIEEAKAIVKNPWKYLSGGETSLAGKEKTLELKETDDSSFTARRDRLFSRMSRRSSKGSIV</sequence>
<keyword evidence="5" id="KW-0040">ANK repeat</keyword>
<dbReference type="STRING" id="1392250.A0A2I2FYG4"/>
<comment type="subcellular location">
    <subcellularLocation>
        <location evidence="1">Membrane</location>
        <topology evidence="1">Multi-pass membrane protein</topology>
    </subcellularLocation>
</comment>
<dbReference type="PANTHER" id="PTHR47685:SF1">
    <property type="entry name" value="MAGNESIUM TRANSPORT PROTEIN CORA"/>
    <property type="match status" value="1"/>
</dbReference>
<dbReference type="VEuPathDB" id="FungiDB:P170DRAFT_512322"/>
<accession>A0A2I2FYG4</accession>
<comment type="caution">
    <text evidence="7">The sequence shown here is derived from an EMBL/GenBank/DDBJ whole genome shotgun (WGS) entry which is preliminary data.</text>
</comment>
<keyword evidence="4 6" id="KW-0472">Membrane</keyword>
<dbReference type="AlphaFoldDB" id="A0A2I2FYG4"/>
<feature type="transmembrane region" description="Helical" evidence="6">
    <location>
        <begin position="848"/>
        <end position="871"/>
    </location>
</feature>
<dbReference type="InterPro" id="IPR036770">
    <property type="entry name" value="Ankyrin_rpt-contain_sf"/>
</dbReference>
<evidence type="ECO:0000256" key="2">
    <source>
        <dbReference type="ARBA" id="ARBA00022692"/>
    </source>
</evidence>
<dbReference type="InterPro" id="IPR045863">
    <property type="entry name" value="CorA_TM1_TM2"/>
</dbReference>
<evidence type="ECO:0000256" key="3">
    <source>
        <dbReference type="ARBA" id="ARBA00022989"/>
    </source>
</evidence>
<dbReference type="GO" id="GO:0046873">
    <property type="term" value="F:metal ion transmembrane transporter activity"/>
    <property type="evidence" value="ECO:0007669"/>
    <property type="project" value="InterPro"/>
</dbReference>
<proteinExistence type="predicted"/>
<evidence type="ECO:0000313" key="8">
    <source>
        <dbReference type="Proteomes" id="UP000234275"/>
    </source>
</evidence>
<feature type="transmembrane region" description="Helical" evidence="6">
    <location>
        <begin position="807"/>
        <end position="828"/>
    </location>
</feature>
<dbReference type="Pfam" id="PF01544">
    <property type="entry name" value="CorA"/>
    <property type="match status" value="1"/>
</dbReference>
<organism evidence="7 8">
    <name type="scientific">Aspergillus steynii IBT 23096</name>
    <dbReference type="NCBI Taxonomy" id="1392250"/>
    <lineage>
        <taxon>Eukaryota</taxon>
        <taxon>Fungi</taxon>
        <taxon>Dikarya</taxon>
        <taxon>Ascomycota</taxon>
        <taxon>Pezizomycotina</taxon>
        <taxon>Eurotiomycetes</taxon>
        <taxon>Eurotiomycetidae</taxon>
        <taxon>Eurotiales</taxon>
        <taxon>Aspergillaceae</taxon>
        <taxon>Aspergillus</taxon>
        <taxon>Aspergillus subgen. Circumdati</taxon>
    </lineage>
</organism>
<dbReference type="PROSITE" id="PS50297">
    <property type="entry name" value="ANK_REP_REGION"/>
    <property type="match status" value="1"/>
</dbReference>
<dbReference type="Pfam" id="PF12796">
    <property type="entry name" value="Ank_2"/>
    <property type="match status" value="1"/>
</dbReference>
<dbReference type="Gene3D" id="1.25.40.20">
    <property type="entry name" value="Ankyrin repeat-containing domain"/>
    <property type="match status" value="2"/>
</dbReference>
<dbReference type="GeneID" id="36562684"/>
<dbReference type="RefSeq" id="XP_024700975.1">
    <property type="nucleotide sequence ID" value="XM_024854978.1"/>
</dbReference>
<reference evidence="7 8" key="1">
    <citation type="submission" date="2016-12" db="EMBL/GenBank/DDBJ databases">
        <title>The genomes of Aspergillus section Nigri reveals drivers in fungal speciation.</title>
        <authorList>
            <consortium name="DOE Joint Genome Institute"/>
            <person name="Vesth T.C."/>
            <person name="Nybo J."/>
            <person name="Theobald S."/>
            <person name="Brandl J."/>
            <person name="Frisvad J.C."/>
            <person name="Nielsen K.F."/>
            <person name="Lyhne E.K."/>
            <person name="Kogle M.E."/>
            <person name="Kuo A."/>
            <person name="Riley R."/>
            <person name="Clum A."/>
            <person name="Nolan M."/>
            <person name="Lipzen A."/>
            <person name="Salamov A."/>
            <person name="Henrissat B."/>
            <person name="Wiebenga A."/>
            <person name="De Vries R.P."/>
            <person name="Grigoriev I.V."/>
            <person name="Mortensen U.H."/>
            <person name="Andersen M.R."/>
            <person name="Baker S.E."/>
        </authorList>
    </citation>
    <scope>NUCLEOTIDE SEQUENCE [LARGE SCALE GENOMIC DNA]</scope>
    <source>
        <strain evidence="7 8">IBT 23096</strain>
    </source>
</reference>
<dbReference type="InterPro" id="IPR050829">
    <property type="entry name" value="CorA_MIT"/>
</dbReference>
<gene>
    <name evidence="7" type="ORF">P170DRAFT_512322</name>
</gene>
<dbReference type="SMART" id="SM00248">
    <property type="entry name" value="ANK"/>
    <property type="match status" value="3"/>
</dbReference>
<evidence type="ECO:0000256" key="5">
    <source>
        <dbReference type="PROSITE-ProRule" id="PRU00023"/>
    </source>
</evidence>
<dbReference type="InterPro" id="IPR002110">
    <property type="entry name" value="Ankyrin_rpt"/>
</dbReference>
<keyword evidence="2 6" id="KW-0812">Transmembrane</keyword>
<dbReference type="Proteomes" id="UP000234275">
    <property type="component" value="Unassembled WGS sequence"/>
</dbReference>
<evidence type="ECO:0000256" key="6">
    <source>
        <dbReference type="SAM" id="Phobius"/>
    </source>
</evidence>
<dbReference type="OrthoDB" id="4483578at2759"/>